<name>A0A160VJ72_9ZZZZ</name>
<keyword evidence="1" id="KW-0472">Membrane</keyword>
<organism evidence="2">
    <name type="scientific">hydrothermal vent metagenome</name>
    <dbReference type="NCBI Taxonomy" id="652676"/>
    <lineage>
        <taxon>unclassified sequences</taxon>
        <taxon>metagenomes</taxon>
        <taxon>ecological metagenomes</taxon>
    </lineage>
</organism>
<evidence type="ECO:0000256" key="1">
    <source>
        <dbReference type="SAM" id="Phobius"/>
    </source>
</evidence>
<gene>
    <name evidence="2" type="ORF">MGWOODY_Mmi1520</name>
</gene>
<dbReference type="EMBL" id="FAXC01000465">
    <property type="protein sequence ID" value="CUV10692.1"/>
    <property type="molecule type" value="Genomic_DNA"/>
</dbReference>
<feature type="transmembrane region" description="Helical" evidence="1">
    <location>
        <begin position="74"/>
        <end position="94"/>
    </location>
</feature>
<keyword evidence="1" id="KW-0812">Transmembrane</keyword>
<feature type="transmembrane region" description="Helical" evidence="1">
    <location>
        <begin position="46"/>
        <end position="67"/>
    </location>
</feature>
<reference evidence="2" key="1">
    <citation type="submission" date="2015-10" db="EMBL/GenBank/DDBJ databases">
        <authorList>
            <person name="Gilbert D.G."/>
        </authorList>
    </citation>
    <scope>NUCLEOTIDE SEQUENCE</scope>
</reference>
<dbReference type="AlphaFoldDB" id="A0A160VJ72"/>
<protein>
    <submittedName>
        <fullName evidence="2">Uncharacterized protein</fullName>
    </submittedName>
</protein>
<accession>A0A160VJ72</accession>
<evidence type="ECO:0000313" key="2">
    <source>
        <dbReference type="EMBL" id="CUV10692.1"/>
    </source>
</evidence>
<keyword evidence="1" id="KW-1133">Transmembrane helix</keyword>
<sequence>MNVPKLRNPTVFLPLAMSLLALGIVLVHFTIFGIVKETDEGTAAHIFQLLMVGQFPIVAFLAFRWLAIAPRQTSFFIVFQVVAALAAIMAVFFLTS</sequence>
<proteinExistence type="predicted"/>
<feature type="transmembrane region" description="Helical" evidence="1">
    <location>
        <begin position="12"/>
        <end position="34"/>
    </location>
</feature>